<dbReference type="Gene3D" id="3.40.50.11660">
    <property type="entry name" value="Glycosyl transferase family 10, C-terminal domain"/>
    <property type="match status" value="1"/>
</dbReference>
<evidence type="ECO:0000313" key="8">
    <source>
        <dbReference type="Proteomes" id="UP000199069"/>
    </source>
</evidence>
<keyword evidence="5" id="KW-0472">Membrane</keyword>
<sequence length="883" mass="97741">MAASASHSLEWRDGALAEPLLDESEVDEPAPLSSDHALRRRQPVTRRILLPGLLLAILASLYFHLRPNTTPPSSPKRIWLRAVEDNHSGLGSVVGQTRLAAALAKAVDATLVVPHDPTGHGYSAADFINPDAPVTLDTTSVCVLSGRLARDAVEGLPHDARRFCDTGELSGSLQRLKECTVIVDDRPWEYRRDFADCTSDWWDGIIRKAIVAIHVRWGDTKSRIGFDSPTKNATLRSVPLAVAEPIVETLASCRELDVHVYMEDGAKDLFPLSHPYTLHDGKGVLPLDELRAIASADIRLTATGGFASLIHWSARHGLSIVPVDPKGVAPYYTRSERIKVVYQGDVISGELSSMADSQRYPETTDDEAAATERLLAEDDKDPRDDGQPLARPAVTNPFASLDRLTEARRYLQSLGRPRIFAAAAVFVLLASLYTLRSQSFGGSRSARPAPSREAVEYWKSELEADVAAQAALAQRQAERVDQRQLVLSRAKSEGLRRNDRSRGSGTPVILDWPAPPYFWAKHYGKGEGERIDVEGCAVECRLISGPLNETERADAHVLIEYNTWRGHIEGLPTDGPRTLAPYQRAALHSLEPNSARLARTDELKLFDIFSHFSAYADIRFETYPRLLCDGPPSDKCDGLAELEEAAVADRWFGKGRNRSPFFDEELARQAPLPADGVRLATFISNCGGGTRNRLIAELTKEGIIFDHYGKCKEDVFGGEKQNYSRIVTELVPGHGWQAKMKILALYDFVLVAENTVLSDYISEKTTQGLLAGGIPIVLGAPNLVDKVQVNSRDPVFIDATQYSPAELADMLKELAAQPDLRAPYRSWVKQLPHHPIVEYARRAREHDFTTRNMMTPMCSLCEHYHEFYDWSGEAPLLSSSPIE</sequence>
<keyword evidence="8" id="KW-1185">Reference proteome</keyword>
<dbReference type="EMBL" id="CWKI01000014">
    <property type="protein sequence ID" value="CTR10782.1"/>
    <property type="molecule type" value="Genomic_DNA"/>
</dbReference>
<dbReference type="Proteomes" id="UP000199069">
    <property type="component" value="Unassembled WGS sequence"/>
</dbReference>
<evidence type="ECO:0000256" key="3">
    <source>
        <dbReference type="ARBA" id="ARBA00022676"/>
    </source>
</evidence>
<gene>
    <name evidence="7" type="primary">FGENESH: predicted gene_14.193</name>
    <name evidence="7" type="ORF">BN2166_0066430</name>
</gene>
<evidence type="ECO:0000256" key="5">
    <source>
        <dbReference type="RuleBase" id="RU003832"/>
    </source>
</evidence>
<keyword evidence="5" id="KW-0333">Golgi apparatus</keyword>
<reference evidence="7 8" key="1">
    <citation type="submission" date="2015-07" db="EMBL/GenBank/DDBJ databases">
        <authorList>
            <person name="Cajimat M.N.B."/>
            <person name="Milazzo M.L."/>
            <person name="Fulhorst C.F."/>
        </authorList>
    </citation>
    <scope>NUCLEOTIDE SEQUENCE [LARGE SCALE GENOMIC DNA]</scope>
    <source>
        <strain evidence="7">Single colony</strain>
    </source>
</reference>
<dbReference type="Pfam" id="PF00852">
    <property type="entry name" value="Glyco_transf_10"/>
    <property type="match status" value="1"/>
</dbReference>
<protein>
    <recommendedName>
        <fullName evidence="5">Fucosyltransferase</fullName>
        <ecNumber evidence="5">2.4.1.-</ecNumber>
    </recommendedName>
</protein>
<name>A0A0K3CQ40_RHOTO</name>
<keyword evidence="5" id="KW-1133">Transmembrane helix</keyword>
<proteinExistence type="inferred from homology"/>
<dbReference type="STRING" id="5286.A0A0K3CQ40"/>
<keyword evidence="5" id="KW-0812">Transmembrane</keyword>
<comment type="similarity">
    <text evidence="2 5">Belongs to the glycosyltransferase 10 family.</text>
</comment>
<evidence type="ECO:0000313" key="7">
    <source>
        <dbReference type="EMBL" id="CTR10782.1"/>
    </source>
</evidence>
<evidence type="ECO:0000256" key="4">
    <source>
        <dbReference type="ARBA" id="ARBA00022679"/>
    </source>
</evidence>
<dbReference type="EC" id="2.4.1.-" evidence="5"/>
<dbReference type="AlphaFoldDB" id="A0A0K3CQ40"/>
<evidence type="ECO:0000259" key="6">
    <source>
        <dbReference type="Pfam" id="PF00852"/>
    </source>
</evidence>
<feature type="domain" description="Fucosyltransferase C-terminal" evidence="6">
    <location>
        <begin position="680"/>
        <end position="866"/>
    </location>
</feature>
<dbReference type="PANTHER" id="PTHR11929">
    <property type="entry name" value="ALPHA- 1,3 -FUCOSYLTRANSFERASE"/>
    <property type="match status" value="1"/>
</dbReference>
<dbReference type="PANTHER" id="PTHR11929:SF194">
    <property type="entry name" value="ALPHA-(1,3)-FUCOSYLTRANSFERASE 10"/>
    <property type="match status" value="1"/>
</dbReference>
<keyword evidence="4 5" id="KW-0808">Transferase</keyword>
<comment type="pathway">
    <text evidence="1">Protein modification; protein glycosylation.</text>
</comment>
<evidence type="ECO:0000256" key="1">
    <source>
        <dbReference type="ARBA" id="ARBA00004922"/>
    </source>
</evidence>
<feature type="transmembrane region" description="Helical" evidence="5">
    <location>
        <begin position="48"/>
        <end position="65"/>
    </location>
</feature>
<dbReference type="GO" id="GO:0032580">
    <property type="term" value="C:Golgi cisterna membrane"/>
    <property type="evidence" value="ECO:0007669"/>
    <property type="project" value="UniProtKB-SubCell"/>
</dbReference>
<dbReference type="InterPro" id="IPR001503">
    <property type="entry name" value="Glyco_trans_10"/>
</dbReference>
<dbReference type="GO" id="GO:0046920">
    <property type="term" value="F:alpha-(1-&gt;3)-fucosyltransferase activity"/>
    <property type="evidence" value="ECO:0007669"/>
    <property type="project" value="TreeGrafter"/>
</dbReference>
<evidence type="ECO:0000256" key="2">
    <source>
        <dbReference type="ARBA" id="ARBA00008919"/>
    </source>
</evidence>
<dbReference type="InterPro" id="IPR055270">
    <property type="entry name" value="Glyco_tran_10_C"/>
</dbReference>
<keyword evidence="3 5" id="KW-0328">Glycosyltransferase</keyword>
<organism evidence="7 8">
    <name type="scientific">Rhodotorula toruloides</name>
    <name type="common">Yeast</name>
    <name type="synonym">Rhodosporidium toruloides</name>
    <dbReference type="NCBI Taxonomy" id="5286"/>
    <lineage>
        <taxon>Eukaryota</taxon>
        <taxon>Fungi</taxon>
        <taxon>Dikarya</taxon>
        <taxon>Basidiomycota</taxon>
        <taxon>Pucciniomycotina</taxon>
        <taxon>Microbotryomycetes</taxon>
        <taxon>Sporidiobolales</taxon>
        <taxon>Sporidiobolaceae</taxon>
        <taxon>Rhodotorula</taxon>
    </lineage>
</organism>
<dbReference type="UniPathway" id="UPA00378"/>
<comment type="subcellular location">
    <subcellularLocation>
        <location evidence="5">Golgi apparatus</location>
        <location evidence="5">Golgi stack membrane</location>
        <topology evidence="5">Single-pass type II membrane protein</topology>
    </subcellularLocation>
</comment>
<dbReference type="SUPFAM" id="SSF53756">
    <property type="entry name" value="UDP-Glycosyltransferase/glycogen phosphorylase"/>
    <property type="match status" value="1"/>
</dbReference>
<dbReference type="InterPro" id="IPR038577">
    <property type="entry name" value="GT10-like_C_sf"/>
</dbReference>
<accession>A0A0K3CQ40</accession>